<dbReference type="AlphaFoldDB" id="A0A8G2BER2"/>
<comment type="caution">
    <text evidence="4">The sequence shown here is derived from an EMBL/GenBank/DDBJ whole genome shotgun (WGS) entry which is preliminary data.</text>
</comment>
<dbReference type="RefSeq" id="WP_175474070.1">
    <property type="nucleotide sequence ID" value="NZ_FNBW01000001.1"/>
</dbReference>
<gene>
    <name evidence="4" type="ORF">SAMN05660686_00409</name>
</gene>
<keyword evidence="5" id="KW-1185">Reference proteome</keyword>
<keyword evidence="1" id="KW-0808">Transferase</keyword>
<dbReference type="InterPro" id="IPR016181">
    <property type="entry name" value="Acyl_CoA_acyltransferase"/>
</dbReference>
<reference evidence="4 5" key="1">
    <citation type="submission" date="2016-10" db="EMBL/GenBank/DDBJ databases">
        <authorList>
            <person name="Varghese N."/>
            <person name="Submissions S."/>
        </authorList>
    </citation>
    <scope>NUCLEOTIDE SEQUENCE [LARGE SCALE GENOMIC DNA]</scope>
    <source>
        <strain evidence="4 5">DSM 18839</strain>
    </source>
</reference>
<name>A0A8G2BER2_9PROT</name>
<evidence type="ECO:0000256" key="2">
    <source>
        <dbReference type="ARBA" id="ARBA00023315"/>
    </source>
</evidence>
<dbReference type="GO" id="GO:0005840">
    <property type="term" value="C:ribosome"/>
    <property type="evidence" value="ECO:0007669"/>
    <property type="project" value="UniProtKB-KW"/>
</dbReference>
<evidence type="ECO:0000259" key="3">
    <source>
        <dbReference type="PROSITE" id="PS51186"/>
    </source>
</evidence>
<evidence type="ECO:0000256" key="1">
    <source>
        <dbReference type="ARBA" id="ARBA00022679"/>
    </source>
</evidence>
<accession>A0A8G2BER2</accession>
<evidence type="ECO:0000313" key="4">
    <source>
        <dbReference type="EMBL" id="SDF13754.1"/>
    </source>
</evidence>
<dbReference type="InterPro" id="IPR000182">
    <property type="entry name" value="GNAT_dom"/>
</dbReference>
<dbReference type="InterPro" id="IPR051016">
    <property type="entry name" value="Diverse_Substrate_AcTransf"/>
</dbReference>
<dbReference type="CDD" id="cd04301">
    <property type="entry name" value="NAT_SF"/>
    <property type="match status" value="1"/>
</dbReference>
<evidence type="ECO:0000313" key="5">
    <source>
        <dbReference type="Proteomes" id="UP000198615"/>
    </source>
</evidence>
<feature type="domain" description="N-acetyltransferase" evidence="3">
    <location>
        <begin position="18"/>
        <end position="175"/>
    </location>
</feature>
<dbReference type="EMBL" id="FNBW01000001">
    <property type="protein sequence ID" value="SDF13754.1"/>
    <property type="molecule type" value="Genomic_DNA"/>
</dbReference>
<dbReference type="Proteomes" id="UP000198615">
    <property type="component" value="Unassembled WGS sequence"/>
</dbReference>
<dbReference type="SUPFAM" id="SSF55729">
    <property type="entry name" value="Acyl-CoA N-acyltransferases (Nat)"/>
    <property type="match status" value="1"/>
</dbReference>
<sequence length="179" mass="19834">MAVEGEAIAYGGREPAPVDIRFATPADADALALLSQELLAFYSLPVHYQRSYMAHVIADKAFREPPAVEILIANGADRAVGFLVFNETFALANCQSAVFIQDLFVTRKARTGGIGRRLMTRLAEICVERGVTQLDWTADPWNDKARTFYESMGPLLKSEKMYYRMLGPRLAKLAEQGDG</sequence>
<protein>
    <submittedName>
        <fullName evidence="4">Ribosomal protein S18 acetylase RimI</fullName>
    </submittedName>
</protein>
<keyword evidence="4" id="KW-0689">Ribosomal protein</keyword>
<keyword evidence="4" id="KW-0687">Ribonucleoprotein</keyword>
<dbReference type="PANTHER" id="PTHR10545:SF29">
    <property type="entry name" value="GH14572P-RELATED"/>
    <property type="match status" value="1"/>
</dbReference>
<dbReference type="PROSITE" id="PS51186">
    <property type="entry name" value="GNAT"/>
    <property type="match status" value="1"/>
</dbReference>
<keyword evidence="2" id="KW-0012">Acyltransferase</keyword>
<dbReference type="PANTHER" id="PTHR10545">
    <property type="entry name" value="DIAMINE N-ACETYLTRANSFERASE"/>
    <property type="match status" value="1"/>
</dbReference>
<dbReference type="Pfam" id="PF00583">
    <property type="entry name" value="Acetyltransf_1"/>
    <property type="match status" value="1"/>
</dbReference>
<dbReference type="GO" id="GO:0008080">
    <property type="term" value="F:N-acetyltransferase activity"/>
    <property type="evidence" value="ECO:0007669"/>
    <property type="project" value="TreeGrafter"/>
</dbReference>
<proteinExistence type="predicted"/>
<dbReference type="Gene3D" id="3.40.630.30">
    <property type="match status" value="1"/>
</dbReference>
<organism evidence="4 5">
    <name type="scientific">Thalassobaculum litoreum DSM 18839</name>
    <dbReference type="NCBI Taxonomy" id="1123362"/>
    <lineage>
        <taxon>Bacteria</taxon>
        <taxon>Pseudomonadati</taxon>
        <taxon>Pseudomonadota</taxon>
        <taxon>Alphaproteobacteria</taxon>
        <taxon>Rhodospirillales</taxon>
        <taxon>Thalassobaculaceae</taxon>
        <taxon>Thalassobaculum</taxon>
    </lineage>
</organism>